<dbReference type="Proteomes" id="UP001498398">
    <property type="component" value="Unassembled WGS sequence"/>
</dbReference>
<feature type="compositionally biased region" description="Pro residues" evidence="1">
    <location>
        <begin position="444"/>
        <end position="490"/>
    </location>
</feature>
<feature type="compositionally biased region" description="Pro residues" evidence="1">
    <location>
        <begin position="392"/>
        <end position="401"/>
    </location>
</feature>
<feature type="compositionally biased region" description="Pro residues" evidence="1">
    <location>
        <begin position="370"/>
        <end position="381"/>
    </location>
</feature>
<dbReference type="PANTHER" id="PTHR28031:SF1">
    <property type="entry name" value="PROLINE-RICH PROTEIN HUA1"/>
    <property type="match status" value="1"/>
</dbReference>
<evidence type="ECO:0000313" key="2">
    <source>
        <dbReference type="EMBL" id="KAK7472314.1"/>
    </source>
</evidence>
<feature type="region of interest" description="Disordered" evidence="1">
    <location>
        <begin position="1"/>
        <end position="178"/>
    </location>
</feature>
<feature type="compositionally biased region" description="Pro residues" evidence="1">
    <location>
        <begin position="128"/>
        <end position="143"/>
    </location>
</feature>
<feature type="compositionally biased region" description="Low complexity" evidence="1">
    <location>
        <begin position="306"/>
        <end position="322"/>
    </location>
</feature>
<feature type="region of interest" description="Disordered" evidence="1">
    <location>
        <begin position="306"/>
        <end position="516"/>
    </location>
</feature>
<gene>
    <name evidence="2" type="ORF">VKT23_000434</name>
</gene>
<accession>A0ABR1K4A3</accession>
<feature type="region of interest" description="Disordered" evidence="1">
    <location>
        <begin position="208"/>
        <end position="250"/>
    </location>
</feature>
<sequence length="555" mass="57646">MSIAVKSSRNPFRNFLQDSSTSSSNSNAETSNGSNSAFASNNINVASDAPVTTTSSNASTSAEPSTANTTTTTSTRTPTPPRDTNNNTNSAPSVDETLNEELPPAYTPGPDIYQGEQTVQYGPARPFQQPPAPAPQHPPPPQHPYLTPHPTGIHPQPTGHTPGAGWSTIQSHVHSQPQSLWRQITDALTDRLDNLSVAGPSSNSNYGYGYGYNGNSHPPQPYAAGPPPSSSPPPQIPDDGRPTNKPVPGHPLLYDGKLLVYPTGFYCEKCHNTGYKHADPSHPCRKCWSKYAKPFKGAITYAWGPPNSDSPSSPTSQSNPSPYANSNFQRPLPKMRPPNSGYSAPPPVRPSSAAGPGPAGYPGASWHNQHPPPSGPPPGPPVVSQATGSAFSPPPVPPPTLAPITTTPTGALNSVRPTSPLSASSPQGAFSPPPGPPSQAQGPYSPPTGPPPGHPGAFSPPPGPPPGPGMNHPPPPPPRPNIQILPPPSPFSSSPYSSYGSYARPPPGGVVYRPGDPRIGGRPCWKCGGDGRANGLGGLFFDEGCAVCKGIGRVF</sequence>
<keyword evidence="3" id="KW-1185">Reference proteome</keyword>
<feature type="compositionally biased region" description="Polar residues" evidence="1">
    <location>
        <begin position="410"/>
        <end position="421"/>
    </location>
</feature>
<reference evidence="2 3" key="1">
    <citation type="submission" date="2024-01" db="EMBL/GenBank/DDBJ databases">
        <title>A draft genome for the cacao thread blight pathogen Marasmiellus scandens.</title>
        <authorList>
            <person name="Baruah I.K."/>
            <person name="Leung J."/>
            <person name="Bukari Y."/>
            <person name="Amoako-Attah I."/>
            <person name="Meinhardt L.W."/>
            <person name="Bailey B.A."/>
            <person name="Cohen S.P."/>
        </authorList>
    </citation>
    <scope>NUCLEOTIDE SEQUENCE [LARGE SCALE GENOMIC DNA]</scope>
    <source>
        <strain evidence="2 3">GH-19</strain>
    </source>
</reference>
<feature type="compositionally biased region" description="Pro residues" evidence="1">
    <location>
        <begin position="218"/>
        <end position="236"/>
    </location>
</feature>
<protein>
    <submittedName>
        <fullName evidence="2">Uncharacterized protein</fullName>
    </submittedName>
</protein>
<feature type="compositionally biased region" description="Polar residues" evidence="1">
    <location>
        <begin position="167"/>
        <end position="178"/>
    </location>
</feature>
<organism evidence="2 3">
    <name type="scientific">Marasmiellus scandens</name>
    <dbReference type="NCBI Taxonomy" id="2682957"/>
    <lineage>
        <taxon>Eukaryota</taxon>
        <taxon>Fungi</taxon>
        <taxon>Dikarya</taxon>
        <taxon>Basidiomycota</taxon>
        <taxon>Agaricomycotina</taxon>
        <taxon>Agaricomycetes</taxon>
        <taxon>Agaricomycetidae</taxon>
        <taxon>Agaricales</taxon>
        <taxon>Marasmiineae</taxon>
        <taxon>Omphalotaceae</taxon>
        <taxon>Marasmiellus</taxon>
    </lineage>
</organism>
<dbReference type="EMBL" id="JBANRG010000001">
    <property type="protein sequence ID" value="KAK7472314.1"/>
    <property type="molecule type" value="Genomic_DNA"/>
</dbReference>
<feature type="compositionally biased region" description="Polar residues" evidence="1">
    <location>
        <begin position="1"/>
        <end position="11"/>
    </location>
</feature>
<feature type="compositionally biased region" description="Low complexity" evidence="1">
    <location>
        <begin position="350"/>
        <end position="365"/>
    </location>
</feature>
<proteinExistence type="predicted"/>
<feature type="compositionally biased region" description="Low complexity" evidence="1">
    <location>
        <begin position="491"/>
        <end position="514"/>
    </location>
</feature>
<comment type="caution">
    <text evidence="2">The sequence shown here is derived from an EMBL/GenBank/DDBJ whole genome shotgun (WGS) entry which is preliminary data.</text>
</comment>
<feature type="compositionally biased region" description="Low complexity" evidence="1">
    <location>
        <begin position="19"/>
        <end position="90"/>
    </location>
</feature>
<evidence type="ECO:0000313" key="3">
    <source>
        <dbReference type="Proteomes" id="UP001498398"/>
    </source>
</evidence>
<dbReference type="PANTHER" id="PTHR28031">
    <property type="entry name" value="PROLINE-RICH PROTEIN HUA1"/>
    <property type="match status" value="1"/>
</dbReference>
<dbReference type="PRINTS" id="PR01217">
    <property type="entry name" value="PRICHEXTENSN"/>
</dbReference>
<evidence type="ECO:0000256" key="1">
    <source>
        <dbReference type="SAM" id="MobiDB-lite"/>
    </source>
</evidence>
<dbReference type="InterPro" id="IPR038910">
    <property type="entry name" value="Hua1-like"/>
</dbReference>
<name>A0ABR1K4A3_9AGAR</name>
<feature type="compositionally biased region" description="Low complexity" evidence="1">
    <location>
        <begin position="208"/>
        <end position="217"/>
    </location>
</feature>